<comment type="caution">
    <text evidence="2">The sequence shown here is derived from an EMBL/GenBank/DDBJ whole genome shotgun (WGS) entry which is preliminary data.</text>
</comment>
<dbReference type="NCBIfam" id="TIGR01451">
    <property type="entry name" value="B_ant_repeat"/>
    <property type="match status" value="12"/>
</dbReference>
<accession>A0A9X0WMK8</accession>
<feature type="domain" description="DUF7507" evidence="1">
    <location>
        <begin position="2"/>
        <end position="100"/>
    </location>
</feature>
<feature type="domain" description="DUF7507" evidence="1">
    <location>
        <begin position="338"/>
        <end position="436"/>
    </location>
</feature>
<evidence type="ECO:0000313" key="3">
    <source>
        <dbReference type="Proteomes" id="UP001138802"/>
    </source>
</evidence>
<feature type="domain" description="DUF7507" evidence="1">
    <location>
        <begin position="1122"/>
        <end position="1220"/>
    </location>
</feature>
<feature type="domain" description="DUF7507" evidence="1">
    <location>
        <begin position="1010"/>
        <end position="1108"/>
    </location>
</feature>
<reference evidence="2 3" key="1">
    <citation type="journal article" date="2020" name="Microorganisms">
        <title>Osmotic Adaptation and Compatible Solute Biosynthesis of Phototrophic Bacteria as Revealed from Genome Analyses.</title>
        <authorList>
            <person name="Imhoff J.F."/>
            <person name="Rahn T."/>
            <person name="Kunzel S."/>
            <person name="Keller A."/>
            <person name="Neulinger S.C."/>
        </authorList>
    </citation>
    <scope>NUCLEOTIDE SEQUENCE [LARGE SCALE GENOMIC DNA]</scope>
    <source>
        <strain evidence="2 3">DSM 21303</strain>
    </source>
</reference>
<dbReference type="SMART" id="SM00710">
    <property type="entry name" value="PbH1"/>
    <property type="match status" value="12"/>
</dbReference>
<keyword evidence="3" id="KW-1185">Reference proteome</keyword>
<dbReference type="EMBL" id="NRSD01000059">
    <property type="protein sequence ID" value="MBK1646959.1"/>
    <property type="molecule type" value="Genomic_DNA"/>
</dbReference>
<sequence>PAPALELEKSASPSTYGAAGDEITYTFTVTNTGNVALSDVRIRDAKLGISDLAVSPSTLQPGATGAATATYVITAADVTAGTVANTATASGRHDGQTVSDTDTATITVTGPPPAPALELEKSASPSTYRAAGDEITYTFTVTNTGNVALSDVRIRDAKLGITALAVSPSTLQPGATGTATATYVITAADVTAGTVANTATASGLHDGQTVSDTDTATITVTGPPPAPALELEKSASPSTYRAAGEEITYTFTVTNTGNVALSDVRIRDAKLGISDLAVSPSTLQPGATGTATATYVITAADVTAGSVENTATALGRHNGTTVRDTDTATITVTGPPPAPALELEKSASPSTYGAVGEEITYTFTVTNTGNVALSDVRIRDAKLGISDLAVSPSTLQPGATGTATATYVITAADVTAGSVENTATALGRHNGATVRDTDTATITVTGPVPAPALELEKSASPSTYRAAGDEITYTFTVTNTGNVALSDVRIRDAKLGISDLAVSPSTLQPGATGSATATYVITAADVTAGSVENTATASGRHNGQTVSDTDTATITVTGPPPAPALELEKSASPSTYRAAGDEITYTFTVTNTGNVALSDVRIRDAKLGISDLAVSPSTLRPGATGSATATYVITAADVTAGRVANTATALGSYDGETVSDTDTAIITVTGPVPAPALELEKSASPSTYRAAGEEITYTFTVTNTGNVPLTNVVIEDAKLGISDLAVSPATLQPGAIGTATATYVITAADVTAGSVENTATALGRHDGQTVRDTDTATITVTGPVPAPALELEKSASPSTYRAAGDEITYTFTVTNTGNVALSDVRIRDAKLGISDLAVSPSTLQPGATGTATATYVITAADVTAGSVENTATALGSYDGETVSDTDTATITVTVPPPAPALELEKSASPSTYRAAGDEITYTFTVRNSGNVPLTNVVIEDAKLGISDLAVSPSTLQPGATGTATATYVITEADVTAGTVANTATASGRHNGATVRDTDTATITVTGPPPAPALELEKSASPSTYRAAGEEITYTFTVTNTGNVALSDVRIRDAKLGISDLAVSPSTLQPGATGAATATYVITAADVTAGTVANTATASGRHNGTTVRDTDTATITVTGPPPAPALELEKSASPSTYRAAGDEITYTFTVTNTGNVPLTNVVIEDAKLGISDLAVSPSTLQPGATGSATATYVITAADVTAGTVANTATASGRHNGQTVSDTDTATITVTGPPPAPALELEKSASPSTYGAVGEEITYTFTVTNTGNVALSDVRIRDAKLGITALAVSPSTLQPGA</sequence>
<dbReference type="InterPro" id="IPR055354">
    <property type="entry name" value="DUF7507"/>
</dbReference>
<protein>
    <recommendedName>
        <fullName evidence="1">DUF7507 domain-containing protein</fullName>
    </recommendedName>
</protein>
<evidence type="ECO:0000313" key="2">
    <source>
        <dbReference type="EMBL" id="MBK1646959.1"/>
    </source>
</evidence>
<feature type="non-terminal residue" evidence="2">
    <location>
        <position position="1"/>
    </location>
</feature>
<feature type="domain" description="DUF7507" evidence="1">
    <location>
        <begin position="562"/>
        <end position="660"/>
    </location>
</feature>
<dbReference type="InterPro" id="IPR047589">
    <property type="entry name" value="DUF11_rpt"/>
</dbReference>
<feature type="domain" description="DUF7507" evidence="1">
    <location>
        <begin position="114"/>
        <end position="212"/>
    </location>
</feature>
<feature type="domain" description="DUF7507" evidence="1">
    <location>
        <begin position="1234"/>
        <end position="1295"/>
    </location>
</feature>
<organism evidence="2 3">
    <name type="scientific">Thiocapsa imhoffii</name>
    <dbReference type="NCBI Taxonomy" id="382777"/>
    <lineage>
        <taxon>Bacteria</taxon>
        <taxon>Pseudomonadati</taxon>
        <taxon>Pseudomonadota</taxon>
        <taxon>Gammaproteobacteria</taxon>
        <taxon>Chromatiales</taxon>
        <taxon>Chromatiaceae</taxon>
        <taxon>Thiocapsa</taxon>
    </lineage>
</organism>
<feature type="domain" description="DUF7507" evidence="1">
    <location>
        <begin position="674"/>
        <end position="772"/>
    </location>
</feature>
<gene>
    <name evidence="2" type="ORF">CKO25_20535</name>
</gene>
<feature type="domain" description="DUF7507" evidence="1">
    <location>
        <begin position="226"/>
        <end position="324"/>
    </location>
</feature>
<feature type="domain" description="DUF7507" evidence="1">
    <location>
        <begin position="786"/>
        <end position="884"/>
    </location>
</feature>
<dbReference type="RefSeq" id="WP_200389798.1">
    <property type="nucleotide sequence ID" value="NZ_NRSD01000059.1"/>
</dbReference>
<dbReference type="InterPro" id="IPR013783">
    <property type="entry name" value="Ig-like_fold"/>
</dbReference>
<evidence type="ECO:0000259" key="1">
    <source>
        <dbReference type="Pfam" id="PF24346"/>
    </source>
</evidence>
<feature type="non-terminal residue" evidence="2">
    <location>
        <position position="1295"/>
    </location>
</feature>
<feature type="domain" description="DUF7507" evidence="1">
    <location>
        <begin position="898"/>
        <end position="996"/>
    </location>
</feature>
<dbReference type="PANTHER" id="PTHR34819:SF3">
    <property type="entry name" value="CELL SURFACE PROTEIN"/>
    <property type="match status" value="1"/>
</dbReference>
<name>A0A9X0WMK8_9GAMM</name>
<dbReference type="Pfam" id="PF24346">
    <property type="entry name" value="DUF7507"/>
    <property type="match status" value="12"/>
</dbReference>
<proteinExistence type="predicted"/>
<dbReference type="InterPro" id="IPR051172">
    <property type="entry name" value="Chlamydia_OmcB"/>
</dbReference>
<dbReference type="Gene3D" id="2.60.40.10">
    <property type="entry name" value="Immunoglobulins"/>
    <property type="match status" value="6"/>
</dbReference>
<dbReference type="Proteomes" id="UP001138802">
    <property type="component" value="Unassembled WGS sequence"/>
</dbReference>
<feature type="domain" description="DUF7507" evidence="1">
    <location>
        <begin position="450"/>
        <end position="548"/>
    </location>
</feature>
<dbReference type="InterPro" id="IPR006626">
    <property type="entry name" value="PbH1"/>
</dbReference>
<dbReference type="PANTHER" id="PTHR34819">
    <property type="entry name" value="LARGE CYSTEINE-RICH PERIPLASMIC PROTEIN OMCB"/>
    <property type="match status" value="1"/>
</dbReference>